<dbReference type="PROSITE" id="PS51379">
    <property type="entry name" value="4FE4S_FER_2"/>
    <property type="match status" value="1"/>
</dbReference>
<accession>A0A2T4JSD0</accession>
<dbReference type="InterPro" id="IPR004113">
    <property type="entry name" value="FAD-bd_oxidored_4_C"/>
</dbReference>
<evidence type="ECO:0000259" key="8">
    <source>
        <dbReference type="PROSITE" id="PS51379"/>
    </source>
</evidence>
<dbReference type="GO" id="GO:0051536">
    <property type="term" value="F:iron-sulfur cluster binding"/>
    <property type="evidence" value="ECO:0007669"/>
    <property type="project" value="UniProtKB-KW"/>
</dbReference>
<comment type="cofactor">
    <cofactor evidence="1">
        <name>FAD</name>
        <dbReference type="ChEBI" id="CHEBI:57692"/>
    </cofactor>
</comment>
<evidence type="ECO:0000256" key="6">
    <source>
        <dbReference type="ARBA" id="ARBA00023004"/>
    </source>
</evidence>
<keyword evidence="5" id="KW-0560">Oxidoreductase</keyword>
<keyword evidence="3" id="KW-0479">Metal-binding</keyword>
<evidence type="ECO:0000256" key="1">
    <source>
        <dbReference type="ARBA" id="ARBA00001974"/>
    </source>
</evidence>
<dbReference type="AlphaFoldDB" id="A0A2T4JSD0"/>
<proteinExistence type="predicted"/>
<evidence type="ECO:0000256" key="7">
    <source>
        <dbReference type="ARBA" id="ARBA00023014"/>
    </source>
</evidence>
<keyword evidence="11" id="KW-1185">Reference proteome</keyword>
<dbReference type="GO" id="GO:1903457">
    <property type="term" value="P:lactate catabolic process"/>
    <property type="evidence" value="ECO:0007669"/>
    <property type="project" value="TreeGrafter"/>
</dbReference>
<keyword evidence="6" id="KW-0408">Iron</keyword>
<dbReference type="Gene3D" id="1.10.1060.10">
    <property type="entry name" value="Alpha-helical ferredoxin"/>
    <property type="match status" value="1"/>
</dbReference>
<dbReference type="InterPro" id="IPR017896">
    <property type="entry name" value="4Fe4S_Fe-S-bd"/>
</dbReference>
<evidence type="ECO:0000259" key="9">
    <source>
        <dbReference type="PROSITE" id="PS51387"/>
    </source>
</evidence>
<dbReference type="InterPro" id="IPR017900">
    <property type="entry name" value="4Fe4S_Fe_S_CS"/>
</dbReference>
<dbReference type="InterPro" id="IPR016164">
    <property type="entry name" value="FAD-linked_Oxase-like_C"/>
</dbReference>
<dbReference type="Pfam" id="PF13183">
    <property type="entry name" value="Fer4_8"/>
    <property type="match status" value="1"/>
</dbReference>
<dbReference type="GO" id="GO:0004458">
    <property type="term" value="F:D-lactate dehydrogenase (cytochrome) activity"/>
    <property type="evidence" value="ECO:0007669"/>
    <property type="project" value="TreeGrafter"/>
</dbReference>
<reference evidence="10 11" key="1">
    <citation type="submission" date="2018-03" db="EMBL/GenBank/DDBJ databases">
        <title>Cereibacter changlensis.</title>
        <authorList>
            <person name="Meyer T.E."/>
            <person name="Miller S."/>
            <person name="Lodha T."/>
            <person name="Gandham S."/>
            <person name="Chintalapati S."/>
            <person name="Chintalapati V.R."/>
        </authorList>
    </citation>
    <scope>NUCLEOTIDE SEQUENCE [LARGE SCALE GENOMIC DNA]</scope>
    <source>
        <strain evidence="10 11">JA139</strain>
    </source>
</reference>
<dbReference type="GO" id="GO:0071949">
    <property type="term" value="F:FAD binding"/>
    <property type="evidence" value="ECO:0007669"/>
    <property type="project" value="InterPro"/>
</dbReference>
<evidence type="ECO:0000256" key="2">
    <source>
        <dbReference type="ARBA" id="ARBA00022630"/>
    </source>
</evidence>
<feature type="domain" description="FAD-binding PCMH-type" evidence="9">
    <location>
        <begin position="44"/>
        <end position="265"/>
    </location>
</feature>
<sequence>MRDFSPTETAIDALAEALRRAGFFGEIEQDSALRAAMSTDNSVYQIAPDLIVAPREAADLVTLLRVLGEEAFAGIALTARGGGTGTNGQSLNSGVIVDLRRHMNRLIRLDAAEGWADVEPGMVLDELNDALRPSGWFFAPETSTSTRCTIGGMVSTDASGKGSRVYGKTSDNLLGLEIARPEGLLSSLDPAPGWAAPLLAEAEAAARAGRAAFIANTPRLNRRFTGYDLERACPEGGGFEWWRLFLGAEGTLGPISRIRVKLRRIEPEKRLIVAGFDSFRNALAAAAPLLAADPTAVEVMDETVQEIAYRSGILGRLPAALQAVAGQRVAYLFIEINGDDPAEVAARIEACRRIVAGLPGAGAVHVAADRAEIRELWAIRSAGVGLLGKVDGPARPIAFVEDTVVPPENLPAFVDDFLAVLSRHGLGFGIYGHVDVGCLHIRPALNIDLAEDRARLVAVSDAIFALTRKHGGVFWGEHGKGVRGAYLRDWIGPEAYAALQGVKAAFDPGDRFNPGKLVSNATPILGIATTPFRAFNAPEGDPLTKAFRCNGNAQCLSYAATTPMCPSFKASADLRHSPKGRADALRGWRRARAEDDPDLPRIEADLMGVLDTCLGCKACASSCPVQVDIPTMRSAFLADHYSRHRRSFAERLVLAAERHSPLAVRLAPVLAPLWPLMARVGEALTGSTDLPDRLAPRAKPPLLLREAELDGPLPPGSVVLVQDWFTALFDGAAQRDVVAGLTALDYTPRLLPMRPAGKAAQGAGDLTGFRRMAERLAALLERAKATGAPLLAFEPAFGMMLRQDYPKAGIDLPPVRMVQEFLAEEARTRAFPQAREAAPARLLSHCTEATAHPESPAAWAAVFAAIGVKLETPATGCCGMAGLFGHQRRHQPVSRRLFEMSWRPQLEDGAEVMATGFSCRCQGERLADRALPHPLGIVARLLDPALPPGAARR</sequence>
<keyword evidence="4" id="KW-0274">FAD</keyword>
<dbReference type="SUPFAM" id="SSF55103">
    <property type="entry name" value="FAD-linked oxidases, C-terminal domain"/>
    <property type="match status" value="1"/>
</dbReference>
<dbReference type="InterPro" id="IPR006094">
    <property type="entry name" value="Oxid_FAD_bind_N"/>
</dbReference>
<dbReference type="GO" id="GO:0046872">
    <property type="term" value="F:metal ion binding"/>
    <property type="evidence" value="ECO:0007669"/>
    <property type="project" value="UniProtKB-KW"/>
</dbReference>
<dbReference type="InterPro" id="IPR016169">
    <property type="entry name" value="FAD-bd_PCMH_sub2"/>
</dbReference>
<dbReference type="GO" id="GO:0008720">
    <property type="term" value="F:D-lactate dehydrogenase (NAD+) activity"/>
    <property type="evidence" value="ECO:0007669"/>
    <property type="project" value="TreeGrafter"/>
</dbReference>
<organism evidence="10 11">
    <name type="scientific">Cereibacter changlensis JA139</name>
    <dbReference type="NCBI Taxonomy" id="1188249"/>
    <lineage>
        <taxon>Bacteria</taxon>
        <taxon>Pseudomonadati</taxon>
        <taxon>Pseudomonadota</taxon>
        <taxon>Alphaproteobacteria</taxon>
        <taxon>Rhodobacterales</taxon>
        <taxon>Paracoccaceae</taxon>
        <taxon>Cereibacter</taxon>
    </lineage>
</organism>
<dbReference type="RefSeq" id="WP_107664893.1">
    <property type="nucleotide sequence ID" value="NZ_PZKG01000087.1"/>
</dbReference>
<dbReference type="SUPFAM" id="SSF56176">
    <property type="entry name" value="FAD-binding/transporter-associated domain-like"/>
    <property type="match status" value="1"/>
</dbReference>
<feature type="domain" description="4Fe-4S ferredoxin-type" evidence="8">
    <location>
        <begin position="600"/>
        <end position="635"/>
    </location>
</feature>
<keyword evidence="7" id="KW-0411">Iron-sulfur</keyword>
<dbReference type="Proteomes" id="UP000241010">
    <property type="component" value="Unassembled WGS sequence"/>
</dbReference>
<protein>
    <submittedName>
        <fullName evidence="10">FAD-binding oxidoreductase</fullName>
    </submittedName>
</protein>
<evidence type="ECO:0000256" key="4">
    <source>
        <dbReference type="ARBA" id="ARBA00022827"/>
    </source>
</evidence>
<name>A0A2T4JSD0_9RHOB</name>
<dbReference type="InterPro" id="IPR036318">
    <property type="entry name" value="FAD-bd_PCMH-like_sf"/>
</dbReference>
<dbReference type="Gene3D" id="3.30.465.10">
    <property type="match status" value="1"/>
</dbReference>
<evidence type="ECO:0000256" key="3">
    <source>
        <dbReference type="ARBA" id="ARBA00022723"/>
    </source>
</evidence>
<evidence type="ECO:0000256" key="5">
    <source>
        <dbReference type="ARBA" id="ARBA00023002"/>
    </source>
</evidence>
<dbReference type="Pfam" id="PF01565">
    <property type="entry name" value="FAD_binding_4"/>
    <property type="match status" value="1"/>
</dbReference>
<dbReference type="SUPFAM" id="SSF46548">
    <property type="entry name" value="alpha-helical ferredoxin"/>
    <property type="match status" value="1"/>
</dbReference>
<dbReference type="Pfam" id="PF02913">
    <property type="entry name" value="FAD-oxidase_C"/>
    <property type="match status" value="1"/>
</dbReference>
<dbReference type="PANTHER" id="PTHR11748">
    <property type="entry name" value="D-LACTATE DEHYDROGENASE"/>
    <property type="match status" value="1"/>
</dbReference>
<evidence type="ECO:0000313" key="10">
    <source>
        <dbReference type="EMBL" id="PTE20717.1"/>
    </source>
</evidence>
<evidence type="ECO:0000313" key="11">
    <source>
        <dbReference type="Proteomes" id="UP000241010"/>
    </source>
</evidence>
<dbReference type="InterPro" id="IPR016166">
    <property type="entry name" value="FAD-bd_PCMH"/>
</dbReference>
<dbReference type="OrthoDB" id="9811557at2"/>
<dbReference type="Gene3D" id="3.30.70.2740">
    <property type="match status" value="1"/>
</dbReference>
<comment type="caution">
    <text evidence="10">The sequence shown here is derived from an EMBL/GenBank/DDBJ whole genome shotgun (WGS) entry which is preliminary data.</text>
</comment>
<gene>
    <name evidence="10" type="ORF">C5F48_16040</name>
</gene>
<dbReference type="PANTHER" id="PTHR11748:SF119">
    <property type="entry name" value="D-2-HYDROXYGLUTARATE DEHYDROGENASE"/>
    <property type="match status" value="1"/>
</dbReference>
<dbReference type="PROSITE" id="PS00198">
    <property type="entry name" value="4FE4S_FER_1"/>
    <property type="match status" value="1"/>
</dbReference>
<dbReference type="EMBL" id="PZKG01000087">
    <property type="protein sequence ID" value="PTE20717.1"/>
    <property type="molecule type" value="Genomic_DNA"/>
</dbReference>
<dbReference type="PROSITE" id="PS51387">
    <property type="entry name" value="FAD_PCMH"/>
    <property type="match status" value="1"/>
</dbReference>
<dbReference type="InterPro" id="IPR009051">
    <property type="entry name" value="Helical_ferredxn"/>
</dbReference>
<keyword evidence="2" id="KW-0285">Flavoprotein</keyword>